<feature type="domain" description="Glycosyltransferase 2-like" evidence="1">
    <location>
        <begin position="116"/>
        <end position="284"/>
    </location>
</feature>
<name>A0A2W7QQ89_9BACT</name>
<protein>
    <submittedName>
        <fullName evidence="2">GT2 family glycosyltransferase</fullName>
    </submittedName>
</protein>
<sequence>MAIFSPYRIKHILLDSREEFLKEAPNEGENFYYVFWWKKIPLGHLYWDEHQKPEQLGEKILEAILPSLTYYIPNQEHIYRLKPIIEGKDFLELSSILDPFFDKYQATKSPLFLDLSVVICTRNRSENLKTCLKSISSLQYPPNEIIVIDNAPEDSSTQEVTNLFPHVTYYKEERPGLDIARNTGAKLAHSNLIAYTDDDVSVDPLWSYRVWETFSNPEIDAMTGLVLASQIETESQFIFEKFWGFNRGYQDVCYNSDFIYKSDSIPRVWEIGAGANMAFRKSAIESVNYFDDRLDVGAAGCSGDSEIWFRILAKGMKMQYNPRAIVFHEHRQEINQLQKQLYNYMRGHAASVLIQHNQLPKIGYDNYLYFEMSKYYLFLIRMGFPHYNLRYRTVWSEIKGLLSGIRFFQKHKNKSTLSSQSNG</sequence>
<dbReference type="PANTHER" id="PTHR43685">
    <property type="entry name" value="GLYCOSYLTRANSFERASE"/>
    <property type="match status" value="1"/>
</dbReference>
<organism evidence="2 3">
    <name type="scientific">Algoriphagus chordae</name>
    <dbReference type="NCBI Taxonomy" id="237019"/>
    <lineage>
        <taxon>Bacteria</taxon>
        <taxon>Pseudomonadati</taxon>
        <taxon>Bacteroidota</taxon>
        <taxon>Cytophagia</taxon>
        <taxon>Cytophagales</taxon>
        <taxon>Cyclobacteriaceae</taxon>
        <taxon>Algoriphagus</taxon>
    </lineage>
</organism>
<evidence type="ECO:0000313" key="3">
    <source>
        <dbReference type="Proteomes" id="UP000248882"/>
    </source>
</evidence>
<dbReference type="Gene3D" id="3.90.550.10">
    <property type="entry name" value="Spore Coat Polysaccharide Biosynthesis Protein SpsA, Chain A"/>
    <property type="match status" value="1"/>
</dbReference>
<dbReference type="Pfam" id="PF00535">
    <property type="entry name" value="Glycos_transf_2"/>
    <property type="match status" value="1"/>
</dbReference>
<keyword evidence="3" id="KW-1185">Reference proteome</keyword>
<dbReference type="Proteomes" id="UP000248882">
    <property type="component" value="Unassembled WGS sequence"/>
</dbReference>
<reference evidence="2 3" key="1">
    <citation type="submission" date="2018-06" db="EMBL/GenBank/DDBJ databases">
        <title>Genomic Encyclopedia of Archaeal and Bacterial Type Strains, Phase II (KMG-II): from individual species to whole genera.</title>
        <authorList>
            <person name="Goeker M."/>
        </authorList>
    </citation>
    <scope>NUCLEOTIDE SEQUENCE [LARGE SCALE GENOMIC DNA]</scope>
    <source>
        <strain evidence="2 3">DSM 19830</strain>
    </source>
</reference>
<dbReference type="EMBL" id="QKZT01000011">
    <property type="protein sequence ID" value="PZX50514.1"/>
    <property type="molecule type" value="Genomic_DNA"/>
</dbReference>
<accession>A0A2W7QQ89</accession>
<dbReference type="GO" id="GO:0016740">
    <property type="term" value="F:transferase activity"/>
    <property type="evidence" value="ECO:0007669"/>
    <property type="project" value="UniProtKB-KW"/>
</dbReference>
<dbReference type="SUPFAM" id="SSF53448">
    <property type="entry name" value="Nucleotide-diphospho-sugar transferases"/>
    <property type="match status" value="1"/>
</dbReference>
<evidence type="ECO:0000313" key="2">
    <source>
        <dbReference type="EMBL" id="PZX50514.1"/>
    </source>
</evidence>
<dbReference type="InterPro" id="IPR050834">
    <property type="entry name" value="Glycosyltransf_2"/>
</dbReference>
<dbReference type="RefSeq" id="WP_111320087.1">
    <property type="nucleotide sequence ID" value="NZ_QKZT01000011.1"/>
</dbReference>
<dbReference type="PANTHER" id="PTHR43685:SF2">
    <property type="entry name" value="GLYCOSYLTRANSFERASE 2-LIKE DOMAIN-CONTAINING PROTEIN"/>
    <property type="match status" value="1"/>
</dbReference>
<keyword evidence="2" id="KW-0808">Transferase</keyword>
<evidence type="ECO:0000259" key="1">
    <source>
        <dbReference type="Pfam" id="PF00535"/>
    </source>
</evidence>
<comment type="caution">
    <text evidence="2">The sequence shown here is derived from an EMBL/GenBank/DDBJ whole genome shotgun (WGS) entry which is preliminary data.</text>
</comment>
<dbReference type="AlphaFoldDB" id="A0A2W7QQ89"/>
<dbReference type="CDD" id="cd00761">
    <property type="entry name" value="Glyco_tranf_GTA_type"/>
    <property type="match status" value="1"/>
</dbReference>
<dbReference type="InterPro" id="IPR029044">
    <property type="entry name" value="Nucleotide-diphossugar_trans"/>
</dbReference>
<gene>
    <name evidence="2" type="ORF">LV85_02613</name>
</gene>
<proteinExistence type="predicted"/>
<dbReference type="InterPro" id="IPR001173">
    <property type="entry name" value="Glyco_trans_2-like"/>
</dbReference>
<dbReference type="OrthoDB" id="786280at2"/>